<dbReference type="PROSITE" id="PS00622">
    <property type="entry name" value="HTH_LUXR_1"/>
    <property type="match status" value="1"/>
</dbReference>
<evidence type="ECO:0000313" key="9">
    <source>
        <dbReference type="Proteomes" id="UP000238534"/>
    </source>
</evidence>
<dbReference type="InterPro" id="IPR058245">
    <property type="entry name" value="NreC/VraR/RcsB-like_REC"/>
</dbReference>
<dbReference type="InterPro" id="IPR011006">
    <property type="entry name" value="CheY-like_superfamily"/>
</dbReference>
<proteinExistence type="predicted"/>
<feature type="domain" description="HTH luxR-type" evidence="4">
    <location>
        <begin position="142"/>
        <end position="207"/>
    </location>
</feature>
<evidence type="ECO:0000313" key="6">
    <source>
        <dbReference type="EMBL" id="PRB85742.1"/>
    </source>
</evidence>
<evidence type="ECO:0000313" key="8">
    <source>
        <dbReference type="Proteomes" id="UP000238325"/>
    </source>
</evidence>
<dbReference type="PRINTS" id="PR00038">
    <property type="entry name" value="HTHLUXR"/>
</dbReference>
<evidence type="ECO:0000259" key="4">
    <source>
        <dbReference type="PROSITE" id="PS50043"/>
    </source>
</evidence>
<dbReference type="Gene3D" id="3.40.50.2300">
    <property type="match status" value="1"/>
</dbReference>
<dbReference type="GO" id="GO:0003677">
    <property type="term" value="F:DNA binding"/>
    <property type="evidence" value="ECO:0007669"/>
    <property type="project" value="UniProtKB-KW"/>
</dbReference>
<organism evidence="6 9">
    <name type="scientific">Chryseobacterium culicis</name>
    <dbReference type="NCBI Taxonomy" id="680127"/>
    <lineage>
        <taxon>Bacteria</taxon>
        <taxon>Pseudomonadati</taxon>
        <taxon>Bacteroidota</taxon>
        <taxon>Flavobacteriia</taxon>
        <taxon>Flavobacteriales</taxon>
        <taxon>Weeksellaceae</taxon>
        <taxon>Chryseobacterium group</taxon>
        <taxon>Chryseobacterium</taxon>
    </lineage>
</organism>
<dbReference type="PANTHER" id="PTHR43214">
    <property type="entry name" value="TWO-COMPONENT RESPONSE REGULATOR"/>
    <property type="match status" value="1"/>
</dbReference>
<evidence type="ECO:0000313" key="7">
    <source>
        <dbReference type="EMBL" id="PRB90534.1"/>
    </source>
</evidence>
<dbReference type="EMBL" id="PCPP01000001">
    <property type="protein sequence ID" value="PRB85742.1"/>
    <property type="molecule type" value="Genomic_DNA"/>
</dbReference>
<dbReference type="SMART" id="SM00448">
    <property type="entry name" value="REC"/>
    <property type="match status" value="1"/>
</dbReference>
<dbReference type="InterPro" id="IPR039420">
    <property type="entry name" value="WalR-like"/>
</dbReference>
<dbReference type="Pfam" id="PF00072">
    <property type="entry name" value="Response_reg"/>
    <property type="match status" value="1"/>
</dbReference>
<dbReference type="SUPFAM" id="SSF52172">
    <property type="entry name" value="CheY-like"/>
    <property type="match status" value="1"/>
</dbReference>
<dbReference type="PROSITE" id="PS50043">
    <property type="entry name" value="HTH_LUXR_2"/>
    <property type="match status" value="1"/>
</dbReference>
<feature type="domain" description="Response regulatory" evidence="5">
    <location>
        <begin position="4"/>
        <end position="119"/>
    </location>
</feature>
<comment type="caution">
    <text evidence="6">The sequence shown here is derived from an EMBL/GenBank/DDBJ whole genome shotgun (WGS) entry which is preliminary data.</text>
</comment>
<evidence type="ECO:0000259" key="5">
    <source>
        <dbReference type="PROSITE" id="PS50110"/>
    </source>
</evidence>
<dbReference type="SMART" id="SM00421">
    <property type="entry name" value="HTH_LUXR"/>
    <property type="match status" value="1"/>
</dbReference>
<keyword evidence="2 6" id="KW-0238">DNA-binding</keyword>
<dbReference type="GO" id="GO:0006355">
    <property type="term" value="P:regulation of DNA-templated transcription"/>
    <property type="evidence" value="ECO:0007669"/>
    <property type="project" value="InterPro"/>
</dbReference>
<dbReference type="PANTHER" id="PTHR43214:SF43">
    <property type="entry name" value="TWO-COMPONENT RESPONSE REGULATOR"/>
    <property type="match status" value="1"/>
</dbReference>
<dbReference type="InterPro" id="IPR016032">
    <property type="entry name" value="Sig_transdc_resp-reg_C-effctor"/>
</dbReference>
<accession>A0A2S9CYY8</accession>
<evidence type="ECO:0000256" key="1">
    <source>
        <dbReference type="ARBA" id="ARBA00022553"/>
    </source>
</evidence>
<dbReference type="CDD" id="cd06170">
    <property type="entry name" value="LuxR_C_like"/>
    <property type="match status" value="1"/>
</dbReference>
<dbReference type="Proteomes" id="UP000238534">
    <property type="component" value="Unassembled WGS sequence"/>
</dbReference>
<feature type="modified residue" description="4-aspartylphosphate" evidence="3">
    <location>
        <position position="55"/>
    </location>
</feature>
<dbReference type="Proteomes" id="UP000238325">
    <property type="component" value="Unassembled WGS sequence"/>
</dbReference>
<dbReference type="PROSITE" id="PS50110">
    <property type="entry name" value="RESPONSE_REGULATORY"/>
    <property type="match status" value="1"/>
</dbReference>
<dbReference type="AlphaFoldDB" id="A0A2S9CYY8"/>
<dbReference type="CDD" id="cd17535">
    <property type="entry name" value="REC_NarL-like"/>
    <property type="match status" value="1"/>
</dbReference>
<protein>
    <submittedName>
        <fullName evidence="6">DNA-binding response regulator</fullName>
    </submittedName>
</protein>
<sequence length="212" mass="24242">MTRKIIIADDHFVVRLGTTLILESHYKDVNISCAESYTELTEKLYAESFDLLILDINMPESKYLSMIGELKTIQPNLKILVFSVYDNDIAVQYIIEGADGYINKLSDENNILEAVQQIFETGTYYSPDIVKKLVSSAKKNNPVNPLEILSEREKEIFDLLAKGYGNIEISNELNLHLSTVSTYKARIYKKLNIKNTVDLVRLGDRNQAHKYK</sequence>
<keyword evidence="1 3" id="KW-0597">Phosphoprotein</keyword>
<name>A0A2S9CYY8_CHRCI</name>
<dbReference type="InterPro" id="IPR000792">
    <property type="entry name" value="Tscrpt_reg_LuxR_C"/>
</dbReference>
<dbReference type="GO" id="GO:0000160">
    <property type="term" value="P:phosphorelay signal transduction system"/>
    <property type="evidence" value="ECO:0007669"/>
    <property type="project" value="InterPro"/>
</dbReference>
<dbReference type="EMBL" id="PCPH01000002">
    <property type="protein sequence ID" value="PRB90534.1"/>
    <property type="molecule type" value="Genomic_DNA"/>
</dbReference>
<keyword evidence="8" id="KW-1185">Reference proteome</keyword>
<reference evidence="8 9" key="1">
    <citation type="submission" date="2017-09" db="EMBL/GenBank/DDBJ databases">
        <title>Genomic, metabolic, and phenotypic characteristics of bacterial isolates from the natural microbiome of the model nematode Caenorhabditis elegans.</title>
        <authorList>
            <person name="Zimmermann J."/>
            <person name="Obeng N."/>
            <person name="Yang W."/>
            <person name="Obeng O."/>
            <person name="Kissoyan K."/>
            <person name="Pees B."/>
            <person name="Dirksen P."/>
            <person name="Hoppner M."/>
            <person name="Franke A."/>
            <person name="Rosenstiel P."/>
            <person name="Leippe M."/>
            <person name="Dierking K."/>
            <person name="Kaleta C."/>
            <person name="Schulenburg H."/>
        </authorList>
    </citation>
    <scope>NUCLEOTIDE SEQUENCE [LARGE SCALE GENOMIC DNA]</scope>
    <source>
        <strain evidence="6 9">MYb25</strain>
        <strain evidence="7 8">MYb44</strain>
    </source>
</reference>
<gene>
    <name evidence="6" type="ORF">CQ022_05670</name>
    <name evidence="7" type="ORF">CQ033_07315</name>
</gene>
<dbReference type="OrthoDB" id="1013073at2"/>
<dbReference type="InterPro" id="IPR001789">
    <property type="entry name" value="Sig_transdc_resp-reg_receiver"/>
</dbReference>
<dbReference type="SUPFAM" id="SSF46894">
    <property type="entry name" value="C-terminal effector domain of the bipartite response regulators"/>
    <property type="match status" value="1"/>
</dbReference>
<dbReference type="Pfam" id="PF00196">
    <property type="entry name" value="GerE"/>
    <property type="match status" value="1"/>
</dbReference>
<dbReference type="RefSeq" id="WP_105681950.1">
    <property type="nucleotide sequence ID" value="NZ_JBBGZD010000001.1"/>
</dbReference>
<evidence type="ECO:0000256" key="3">
    <source>
        <dbReference type="PROSITE-ProRule" id="PRU00169"/>
    </source>
</evidence>
<evidence type="ECO:0000256" key="2">
    <source>
        <dbReference type="ARBA" id="ARBA00023125"/>
    </source>
</evidence>